<protein>
    <submittedName>
        <fullName evidence="2">Uncharacterized protein</fullName>
    </submittedName>
</protein>
<feature type="region of interest" description="Disordered" evidence="1">
    <location>
        <begin position="37"/>
        <end position="106"/>
    </location>
</feature>
<gene>
    <name evidence="2" type="ORF">F511_21914</name>
</gene>
<feature type="compositionally biased region" description="Basic residues" evidence="1">
    <location>
        <begin position="45"/>
        <end position="56"/>
    </location>
</feature>
<proteinExistence type="predicted"/>
<name>A0A2Z7AUZ3_9LAMI</name>
<evidence type="ECO:0000313" key="2">
    <source>
        <dbReference type="EMBL" id="KZV25196.1"/>
    </source>
</evidence>
<organism evidence="2 3">
    <name type="scientific">Dorcoceras hygrometricum</name>
    <dbReference type="NCBI Taxonomy" id="472368"/>
    <lineage>
        <taxon>Eukaryota</taxon>
        <taxon>Viridiplantae</taxon>
        <taxon>Streptophyta</taxon>
        <taxon>Embryophyta</taxon>
        <taxon>Tracheophyta</taxon>
        <taxon>Spermatophyta</taxon>
        <taxon>Magnoliopsida</taxon>
        <taxon>eudicotyledons</taxon>
        <taxon>Gunneridae</taxon>
        <taxon>Pentapetalae</taxon>
        <taxon>asterids</taxon>
        <taxon>lamiids</taxon>
        <taxon>Lamiales</taxon>
        <taxon>Gesneriaceae</taxon>
        <taxon>Didymocarpoideae</taxon>
        <taxon>Trichosporeae</taxon>
        <taxon>Loxocarpinae</taxon>
        <taxon>Dorcoceras</taxon>
    </lineage>
</organism>
<keyword evidence="3" id="KW-1185">Reference proteome</keyword>
<reference evidence="2 3" key="1">
    <citation type="journal article" date="2015" name="Proc. Natl. Acad. Sci. U.S.A.">
        <title>The resurrection genome of Boea hygrometrica: A blueprint for survival of dehydration.</title>
        <authorList>
            <person name="Xiao L."/>
            <person name="Yang G."/>
            <person name="Zhang L."/>
            <person name="Yang X."/>
            <person name="Zhao S."/>
            <person name="Ji Z."/>
            <person name="Zhou Q."/>
            <person name="Hu M."/>
            <person name="Wang Y."/>
            <person name="Chen M."/>
            <person name="Xu Y."/>
            <person name="Jin H."/>
            <person name="Xiao X."/>
            <person name="Hu G."/>
            <person name="Bao F."/>
            <person name="Hu Y."/>
            <person name="Wan P."/>
            <person name="Li L."/>
            <person name="Deng X."/>
            <person name="Kuang T."/>
            <person name="Xiang C."/>
            <person name="Zhu J.K."/>
            <person name="Oliver M.J."/>
            <person name="He Y."/>
        </authorList>
    </citation>
    <scope>NUCLEOTIDE SEQUENCE [LARGE SCALE GENOMIC DNA]</scope>
    <source>
        <strain evidence="3">cv. XS01</strain>
    </source>
</reference>
<dbReference type="AlphaFoldDB" id="A0A2Z7AUZ3"/>
<accession>A0A2Z7AUZ3</accession>
<evidence type="ECO:0000256" key="1">
    <source>
        <dbReference type="SAM" id="MobiDB-lite"/>
    </source>
</evidence>
<evidence type="ECO:0000313" key="3">
    <source>
        <dbReference type="Proteomes" id="UP000250235"/>
    </source>
</evidence>
<sequence>MLSSGVFLEDKVTTTRVQPAYAIPSLNYEITGNRGKRLAQDIHQSRRNRRAKRRIARRAESPTWVNRSPPPPSPSINTRHYEEPPSIRQHSRRPTSRAPEVVAALG</sequence>
<dbReference type="EMBL" id="KV011938">
    <property type="protein sequence ID" value="KZV25196.1"/>
    <property type="molecule type" value="Genomic_DNA"/>
</dbReference>
<dbReference type="Proteomes" id="UP000250235">
    <property type="component" value="Unassembled WGS sequence"/>
</dbReference>